<evidence type="ECO:0000313" key="3">
    <source>
        <dbReference type="Proteomes" id="UP001558652"/>
    </source>
</evidence>
<proteinExistence type="predicted"/>
<evidence type="ECO:0000256" key="1">
    <source>
        <dbReference type="SAM" id="MobiDB-lite"/>
    </source>
</evidence>
<dbReference type="Proteomes" id="UP001558652">
    <property type="component" value="Unassembled WGS sequence"/>
</dbReference>
<protein>
    <submittedName>
        <fullName evidence="2">Uncharacterized protein</fullName>
    </submittedName>
</protein>
<comment type="caution">
    <text evidence="2">The sequence shown here is derived from an EMBL/GenBank/DDBJ whole genome shotgun (WGS) entry which is preliminary data.</text>
</comment>
<reference evidence="2 3" key="1">
    <citation type="submission" date="2024-07" db="EMBL/GenBank/DDBJ databases">
        <title>Chromosome-level genome assembly of the water stick insect Ranatra chinensis (Heteroptera: Nepidae).</title>
        <authorList>
            <person name="Liu X."/>
        </authorList>
    </citation>
    <scope>NUCLEOTIDE SEQUENCE [LARGE SCALE GENOMIC DNA]</scope>
    <source>
        <strain evidence="2">Cailab_2021Rc</strain>
        <tissue evidence="2">Muscle</tissue>
    </source>
</reference>
<sequence length="143" mass="15868">MQKRKVAVLKKRHPSLNFSSGYFLLVGGAKVFKIGTPPVEARTETKWGLFLTGRLIQCGQAGFPYLDLAVSPPPSDTTFTYTPSLDLLSPPGTPHEPGRNAPRANYKLRFENTNHKRRLPLRTDSRNYTGVNTGLQSQENGGR</sequence>
<dbReference type="AlphaFoldDB" id="A0ABD0YN27"/>
<feature type="region of interest" description="Disordered" evidence="1">
    <location>
        <begin position="80"/>
        <end position="143"/>
    </location>
</feature>
<organism evidence="2 3">
    <name type="scientific">Ranatra chinensis</name>
    <dbReference type="NCBI Taxonomy" id="642074"/>
    <lineage>
        <taxon>Eukaryota</taxon>
        <taxon>Metazoa</taxon>
        <taxon>Ecdysozoa</taxon>
        <taxon>Arthropoda</taxon>
        <taxon>Hexapoda</taxon>
        <taxon>Insecta</taxon>
        <taxon>Pterygota</taxon>
        <taxon>Neoptera</taxon>
        <taxon>Paraneoptera</taxon>
        <taxon>Hemiptera</taxon>
        <taxon>Heteroptera</taxon>
        <taxon>Panheteroptera</taxon>
        <taxon>Nepomorpha</taxon>
        <taxon>Nepidae</taxon>
        <taxon>Ranatrinae</taxon>
        <taxon>Ranatra</taxon>
    </lineage>
</organism>
<evidence type="ECO:0000313" key="2">
    <source>
        <dbReference type="EMBL" id="KAL1117239.1"/>
    </source>
</evidence>
<accession>A0ABD0YN27</accession>
<dbReference type="EMBL" id="JBFDAA010000016">
    <property type="protein sequence ID" value="KAL1117239.1"/>
    <property type="molecule type" value="Genomic_DNA"/>
</dbReference>
<keyword evidence="3" id="KW-1185">Reference proteome</keyword>
<feature type="compositionally biased region" description="Polar residues" evidence="1">
    <location>
        <begin position="126"/>
        <end position="143"/>
    </location>
</feature>
<gene>
    <name evidence="2" type="ORF">AAG570_004565</name>
</gene>
<name>A0ABD0YN27_9HEMI</name>